<dbReference type="GO" id="GO:0016301">
    <property type="term" value="F:kinase activity"/>
    <property type="evidence" value="ECO:0007669"/>
    <property type="project" value="UniProtKB-KW"/>
</dbReference>
<evidence type="ECO:0000256" key="2">
    <source>
        <dbReference type="HAMAP-Rule" id="MF_01270"/>
    </source>
</evidence>
<dbReference type="GO" id="GO:0005524">
    <property type="term" value="F:ATP binding"/>
    <property type="evidence" value="ECO:0007669"/>
    <property type="project" value="UniProtKB-UniRule"/>
</dbReference>
<dbReference type="GO" id="GO:0097175">
    <property type="term" value="P:1,6-anhydro-N-acetyl-beta-muramic acid catabolic process"/>
    <property type="evidence" value="ECO:0007669"/>
    <property type="project" value="UniProtKB-UniRule"/>
</dbReference>
<reference evidence="3 4" key="1">
    <citation type="submission" date="2020-08" db="EMBL/GenBank/DDBJ databases">
        <title>Genomic Encyclopedia of Type Strains, Phase IV (KMG-IV): sequencing the most valuable type-strain genomes for metagenomic binning, comparative biology and taxonomic classification.</title>
        <authorList>
            <person name="Goeker M."/>
        </authorList>
    </citation>
    <scope>NUCLEOTIDE SEQUENCE [LARGE SCALE GENOMIC DNA]</scope>
    <source>
        <strain evidence="3 4">DSM 100211</strain>
    </source>
</reference>
<dbReference type="AlphaFoldDB" id="A0A7W6D1K8"/>
<keyword evidence="2 3" id="KW-0418">Kinase</keyword>
<dbReference type="PANTHER" id="PTHR30605">
    <property type="entry name" value="ANHYDRO-N-ACETYLMURAMIC ACID KINASE"/>
    <property type="match status" value="1"/>
</dbReference>
<dbReference type="GO" id="GO:0009254">
    <property type="term" value="P:peptidoglycan turnover"/>
    <property type="evidence" value="ECO:0007669"/>
    <property type="project" value="UniProtKB-UniRule"/>
</dbReference>
<sequence>MGRIRTAIGLMSGTSMDGIDVALVKTDGEGVVERGPAVGVAYDPAFRKRLQAALETAKTIARREERPGDLADVERDLTLRHAAAIASFLDANGLTKADVDVIGFHGQTVLHRPEQGLTVQLGDGGLLAGESGIDVVYDMRANDMAHGGQGAPLIPVYHAALARNLPADCAFPVVFVNIGGISNLTYIGPDGAIVAFDSGPGNTLIDQWVEAQAGIPFDQGGMIASEGRAVAGLAARYLDHPFFTAPERRSLDRNDFSPPAGGEATLEDGARTLAHVTAAAILKSAGHLPERPKTYVVCGGGRLNQVIMGDLAGLASDRGAKVIPAEAAGLDGDSLEAEAWAYLAVRALDGLPLTFPGTTGVRAPVSGGVVAKAERGAVSDA</sequence>
<keyword evidence="2" id="KW-0067">ATP-binding</keyword>
<dbReference type="Proteomes" id="UP000574761">
    <property type="component" value="Unassembled WGS sequence"/>
</dbReference>
<evidence type="ECO:0000313" key="3">
    <source>
        <dbReference type="EMBL" id="MBB3975023.1"/>
    </source>
</evidence>
<organism evidence="3 4">
    <name type="scientific">Mycoplana azooxidifex</name>
    <dbReference type="NCBI Taxonomy" id="1636188"/>
    <lineage>
        <taxon>Bacteria</taxon>
        <taxon>Pseudomonadati</taxon>
        <taxon>Pseudomonadota</taxon>
        <taxon>Alphaproteobacteria</taxon>
        <taxon>Hyphomicrobiales</taxon>
        <taxon>Rhizobiaceae</taxon>
        <taxon>Mycoplana</taxon>
    </lineage>
</organism>
<dbReference type="RefSeq" id="WP_183797959.1">
    <property type="nucleotide sequence ID" value="NZ_JACIEE010000001.1"/>
</dbReference>
<dbReference type="SUPFAM" id="SSF53067">
    <property type="entry name" value="Actin-like ATPase domain"/>
    <property type="match status" value="1"/>
</dbReference>
<dbReference type="Gene3D" id="3.30.420.40">
    <property type="match status" value="2"/>
</dbReference>
<dbReference type="PANTHER" id="PTHR30605:SF0">
    <property type="entry name" value="ANHYDRO-N-ACETYLMURAMIC ACID KINASE"/>
    <property type="match status" value="1"/>
</dbReference>
<dbReference type="InterPro" id="IPR005338">
    <property type="entry name" value="Anhydro_N_Ac-Mur_kinase"/>
</dbReference>
<dbReference type="GO" id="GO:0006040">
    <property type="term" value="P:amino sugar metabolic process"/>
    <property type="evidence" value="ECO:0007669"/>
    <property type="project" value="InterPro"/>
</dbReference>
<evidence type="ECO:0000313" key="4">
    <source>
        <dbReference type="Proteomes" id="UP000574761"/>
    </source>
</evidence>
<comment type="caution">
    <text evidence="3">The sequence shown here is derived from an EMBL/GenBank/DDBJ whole genome shotgun (WGS) entry which is preliminary data.</text>
</comment>
<dbReference type="UniPathway" id="UPA00343"/>
<comment type="similarity">
    <text evidence="2">Belongs to the anhydro-N-acetylmuramic acid kinase family.</text>
</comment>
<protein>
    <recommendedName>
        <fullName evidence="2">Anhydro-N-acetylmuramic acid kinase</fullName>
        <ecNumber evidence="2">2.7.1.170</ecNumber>
    </recommendedName>
    <alternativeName>
        <fullName evidence="2">AnhMurNAc kinase</fullName>
    </alternativeName>
</protein>
<comment type="catalytic activity">
    <reaction evidence="2">
        <text>1,6-anhydro-N-acetyl-beta-muramate + ATP + H2O = N-acetyl-D-muramate 6-phosphate + ADP + H(+)</text>
        <dbReference type="Rhea" id="RHEA:24952"/>
        <dbReference type="ChEBI" id="CHEBI:15377"/>
        <dbReference type="ChEBI" id="CHEBI:15378"/>
        <dbReference type="ChEBI" id="CHEBI:30616"/>
        <dbReference type="ChEBI" id="CHEBI:58690"/>
        <dbReference type="ChEBI" id="CHEBI:58722"/>
        <dbReference type="ChEBI" id="CHEBI:456216"/>
        <dbReference type="EC" id="2.7.1.170"/>
    </reaction>
</comment>
<comment type="pathway">
    <text evidence="2">Cell wall biogenesis; peptidoglycan recycling.</text>
</comment>
<dbReference type="InterPro" id="IPR043129">
    <property type="entry name" value="ATPase_NBD"/>
</dbReference>
<dbReference type="NCBIfam" id="NF007141">
    <property type="entry name" value="PRK09585.1-5"/>
    <property type="match status" value="1"/>
</dbReference>
<dbReference type="GO" id="GO:0016773">
    <property type="term" value="F:phosphotransferase activity, alcohol group as acceptor"/>
    <property type="evidence" value="ECO:0007669"/>
    <property type="project" value="UniProtKB-UniRule"/>
</dbReference>
<proteinExistence type="inferred from homology"/>
<dbReference type="EC" id="2.7.1.170" evidence="2"/>
<feature type="binding site" evidence="2">
    <location>
        <begin position="13"/>
        <end position="20"/>
    </location>
    <ligand>
        <name>ATP</name>
        <dbReference type="ChEBI" id="CHEBI:30616"/>
    </ligand>
</feature>
<dbReference type="EMBL" id="JACIEE010000001">
    <property type="protein sequence ID" value="MBB3975023.1"/>
    <property type="molecule type" value="Genomic_DNA"/>
</dbReference>
<comment type="function">
    <text evidence="2">Catalyzes the specific phosphorylation of 1,6-anhydro-N-acetylmuramic acid (anhMurNAc) with the simultaneous cleavage of the 1,6-anhydro ring, generating MurNAc-6-P. Is required for the utilization of anhMurNAc either imported from the medium or derived from its own cell wall murein, and thus plays a role in cell wall recycling.</text>
</comment>
<name>A0A7W6D1K8_9HYPH</name>
<keyword evidence="1 2" id="KW-0119">Carbohydrate metabolism</keyword>
<dbReference type="UniPathway" id="UPA00544"/>
<keyword evidence="2 3" id="KW-0808">Transferase</keyword>
<keyword evidence="4" id="KW-1185">Reference proteome</keyword>
<dbReference type="Pfam" id="PF03702">
    <property type="entry name" value="AnmK"/>
    <property type="match status" value="1"/>
</dbReference>
<comment type="pathway">
    <text evidence="2">Amino-sugar metabolism; 1,6-anhydro-N-acetylmuramate degradation.</text>
</comment>
<gene>
    <name evidence="2" type="primary">anmK</name>
    <name evidence="3" type="ORF">GGQ64_000199</name>
</gene>
<accession>A0A7W6D1K8</accession>
<keyword evidence="2" id="KW-0547">Nucleotide-binding</keyword>
<evidence type="ECO:0000256" key="1">
    <source>
        <dbReference type="ARBA" id="ARBA00023277"/>
    </source>
</evidence>
<dbReference type="HAMAP" id="MF_01270">
    <property type="entry name" value="AnhMurNAc_kinase"/>
    <property type="match status" value="1"/>
</dbReference>